<dbReference type="Pfam" id="PF01035">
    <property type="entry name" value="DNA_binding_1"/>
    <property type="match status" value="1"/>
</dbReference>
<dbReference type="InterPro" id="IPR014048">
    <property type="entry name" value="MethylDNA_cys_MeTrfase_DNA-bd"/>
</dbReference>
<dbReference type="PANTHER" id="PTHR42942:SF1">
    <property type="entry name" value="ALKYLTRANSFERASE-LIKE PROTEIN 1"/>
    <property type="match status" value="1"/>
</dbReference>
<name>A0A1F8DJA7_9BACT</name>
<evidence type="ECO:0000313" key="4">
    <source>
        <dbReference type="Proteomes" id="UP000177596"/>
    </source>
</evidence>
<evidence type="ECO:0000259" key="2">
    <source>
        <dbReference type="Pfam" id="PF01035"/>
    </source>
</evidence>
<dbReference type="CDD" id="cd06445">
    <property type="entry name" value="ATase"/>
    <property type="match status" value="1"/>
</dbReference>
<keyword evidence="1" id="KW-0227">DNA damage</keyword>
<proteinExistence type="predicted"/>
<dbReference type="InterPro" id="IPR036217">
    <property type="entry name" value="MethylDNA_cys_MeTrfase_DNAb"/>
</dbReference>
<dbReference type="AlphaFoldDB" id="A0A1F8DJA7"/>
<organism evidence="3 4">
    <name type="scientific">Candidatus Woesebacteria bacterium RIFOXYD1_FULL_43_18</name>
    <dbReference type="NCBI Taxonomy" id="1802551"/>
    <lineage>
        <taxon>Bacteria</taxon>
        <taxon>Candidatus Woeseibacteriota</taxon>
    </lineage>
</organism>
<dbReference type="EMBL" id="MGIL01000006">
    <property type="protein sequence ID" value="OGM88713.1"/>
    <property type="molecule type" value="Genomic_DNA"/>
</dbReference>
<reference evidence="3 4" key="1">
    <citation type="journal article" date="2016" name="Nat. Commun.">
        <title>Thousands of microbial genomes shed light on interconnected biogeochemical processes in an aquifer system.</title>
        <authorList>
            <person name="Anantharaman K."/>
            <person name="Brown C.T."/>
            <person name="Hug L.A."/>
            <person name="Sharon I."/>
            <person name="Castelle C.J."/>
            <person name="Probst A.J."/>
            <person name="Thomas B.C."/>
            <person name="Singh A."/>
            <person name="Wilkins M.J."/>
            <person name="Karaoz U."/>
            <person name="Brodie E.L."/>
            <person name="Williams K.H."/>
            <person name="Hubbard S.S."/>
            <person name="Banfield J.F."/>
        </authorList>
    </citation>
    <scope>NUCLEOTIDE SEQUENCE [LARGE SCALE GENOMIC DNA]</scope>
</reference>
<gene>
    <name evidence="3" type="ORF">A2573_01380</name>
</gene>
<dbReference type="PANTHER" id="PTHR42942">
    <property type="entry name" value="6-O-METHYLGUANINE DNA METHYLTRANSFERASE"/>
    <property type="match status" value="1"/>
</dbReference>
<dbReference type="InterPro" id="IPR052520">
    <property type="entry name" value="ATL_DNA_repair"/>
</dbReference>
<dbReference type="GO" id="GO:0006281">
    <property type="term" value="P:DNA repair"/>
    <property type="evidence" value="ECO:0007669"/>
    <property type="project" value="InterPro"/>
</dbReference>
<comment type="caution">
    <text evidence="3">The sequence shown here is derived from an EMBL/GenBank/DDBJ whole genome shotgun (WGS) entry which is preliminary data.</text>
</comment>
<dbReference type="InterPro" id="IPR036388">
    <property type="entry name" value="WH-like_DNA-bd_sf"/>
</dbReference>
<evidence type="ECO:0000256" key="1">
    <source>
        <dbReference type="ARBA" id="ARBA00022763"/>
    </source>
</evidence>
<dbReference type="Proteomes" id="UP000177596">
    <property type="component" value="Unassembled WGS sequence"/>
</dbReference>
<dbReference type="NCBIfam" id="TIGR00589">
    <property type="entry name" value="ogt"/>
    <property type="match status" value="1"/>
</dbReference>
<dbReference type="GO" id="GO:0003824">
    <property type="term" value="F:catalytic activity"/>
    <property type="evidence" value="ECO:0007669"/>
    <property type="project" value="InterPro"/>
</dbReference>
<accession>A0A1F8DJA7</accession>
<protein>
    <recommendedName>
        <fullName evidence="2">Methylated-DNA-[protein]-cysteine S-methyltransferase DNA binding domain-containing protein</fullName>
    </recommendedName>
</protein>
<dbReference type="Gene3D" id="1.10.10.10">
    <property type="entry name" value="Winged helix-like DNA-binding domain superfamily/Winged helix DNA-binding domain"/>
    <property type="match status" value="1"/>
</dbReference>
<dbReference type="SUPFAM" id="SSF46767">
    <property type="entry name" value="Methylated DNA-protein cysteine methyltransferase, C-terminal domain"/>
    <property type="match status" value="1"/>
</dbReference>
<feature type="domain" description="Methylated-DNA-[protein]-cysteine S-methyltransferase DNA binding" evidence="2">
    <location>
        <begin position="5"/>
        <end position="85"/>
    </location>
</feature>
<sequence length="102" mass="11573">MKKSNFFEQVYGEVRKIPEGMVMTYGQVASKLGTKDARRVGHALHANRDEATPCHRVVNKEGKLAPSYAFGGYHEQRNRLLGEGVKFIDEFHVDMEKCGCRD</sequence>
<evidence type="ECO:0000313" key="3">
    <source>
        <dbReference type="EMBL" id="OGM88713.1"/>
    </source>
</evidence>